<evidence type="ECO:0000313" key="2">
    <source>
        <dbReference type="Proteomes" id="UP000008522"/>
    </source>
</evidence>
<dbReference type="KEGG" id="bip:Bint_1405"/>
<dbReference type="GeneID" id="88626006"/>
<dbReference type="HOGENOM" id="CLU_1657441_0_0_12"/>
<name>G0EPW4_BRAIP</name>
<dbReference type="PATRIC" id="fig|1045858.4.peg.1404"/>
<organism evidence="1 2">
    <name type="scientific">Brachyspira intermedia (strain ATCC 51140 / PWS/A)</name>
    <name type="common">Serpulina intermedia</name>
    <dbReference type="NCBI Taxonomy" id="1045858"/>
    <lineage>
        <taxon>Bacteria</taxon>
        <taxon>Pseudomonadati</taxon>
        <taxon>Spirochaetota</taxon>
        <taxon>Spirochaetia</taxon>
        <taxon>Brachyspirales</taxon>
        <taxon>Brachyspiraceae</taxon>
        <taxon>Brachyspira</taxon>
    </lineage>
</organism>
<gene>
    <name evidence="1" type="ordered locus">Bint_1405</name>
</gene>
<dbReference type="Proteomes" id="UP000008522">
    <property type="component" value="Chromosome"/>
</dbReference>
<proteinExistence type="predicted"/>
<dbReference type="EMBL" id="CP002874">
    <property type="protein sequence ID" value="AEM22024.1"/>
    <property type="molecule type" value="Genomic_DNA"/>
</dbReference>
<evidence type="ECO:0000313" key="1">
    <source>
        <dbReference type="EMBL" id="AEM22024.1"/>
    </source>
</evidence>
<dbReference type="AlphaFoldDB" id="G0EPW4"/>
<protein>
    <submittedName>
        <fullName evidence="1">Uncharacterized protein</fullName>
    </submittedName>
</protein>
<accession>G0EPW4</accession>
<dbReference type="RefSeq" id="WP_014487853.1">
    <property type="nucleotide sequence ID" value="NC_017243.1"/>
</dbReference>
<sequence>MVNSVQGLNIGNSVEEIFKSWIKDMYNGKIADVKFGVMDFMDNTYDSKLMDSSQRLPLAPGGFIIYDANKYNLNNQSIKTEPLDAANNIYLAWNGNFDSVDVEGKINANDVIWIAPIKISTTPSSSKSEMLNFDYSKFSRMPIDKVLTPEEVIEAKSRK</sequence>
<reference evidence="1 2" key="1">
    <citation type="journal article" date="2011" name="BMC Genomics">
        <title>Complete genome sequence of Brachyspira intermedia reveals unique genomic features in Brachyspira species and phage-mediated horizontal gene transfer.</title>
        <authorList>
            <person name="Hafstrom T."/>
            <person name="Jansson D.S."/>
            <person name="Segerman B."/>
        </authorList>
    </citation>
    <scope>NUCLEOTIDE SEQUENCE [LARGE SCALE GENOMIC DNA]</scope>
    <source>
        <strain evidence="2">ATCC 51140 / PWS/A</strain>
    </source>
</reference>
<keyword evidence="2" id="KW-1185">Reference proteome</keyword>